<accession>A0ABT8X3Z6</accession>
<evidence type="ECO:0000313" key="2">
    <source>
        <dbReference type="Proteomes" id="UP001176891"/>
    </source>
</evidence>
<dbReference type="EMBL" id="JAUOEM010000004">
    <property type="protein sequence ID" value="MDO5988433.1"/>
    <property type="molecule type" value="Genomic_DNA"/>
</dbReference>
<keyword evidence="2" id="KW-1185">Reference proteome</keyword>
<evidence type="ECO:0000313" key="1">
    <source>
        <dbReference type="EMBL" id="MDO5988433.1"/>
    </source>
</evidence>
<dbReference type="PROSITE" id="PS51257">
    <property type="entry name" value="PROKAR_LIPOPROTEIN"/>
    <property type="match status" value="1"/>
</dbReference>
<organism evidence="1 2">
    <name type="scientific">Flavivirga amylovorans</name>
    <dbReference type="NCBI Taxonomy" id="870486"/>
    <lineage>
        <taxon>Bacteria</taxon>
        <taxon>Pseudomonadati</taxon>
        <taxon>Bacteroidota</taxon>
        <taxon>Flavobacteriia</taxon>
        <taxon>Flavobacteriales</taxon>
        <taxon>Flavobacteriaceae</taxon>
        <taxon>Flavivirga</taxon>
    </lineage>
</organism>
<dbReference type="InterPro" id="IPR041662">
    <property type="entry name" value="SusD-like_2"/>
</dbReference>
<dbReference type="Gene3D" id="1.25.40.390">
    <property type="match status" value="1"/>
</dbReference>
<gene>
    <name evidence="1" type="ORF">Q4Q39_13555</name>
</gene>
<keyword evidence="1" id="KW-0449">Lipoprotein</keyword>
<dbReference type="Proteomes" id="UP001176891">
    <property type="component" value="Unassembled WGS sequence"/>
</dbReference>
<reference evidence="1" key="1">
    <citation type="submission" date="2023-07" db="EMBL/GenBank/DDBJ databases">
        <title>Two novel species in the genus Flavivirga.</title>
        <authorList>
            <person name="Kwon K."/>
        </authorList>
    </citation>
    <scope>NUCLEOTIDE SEQUENCE</scope>
    <source>
        <strain evidence="1">KACC 14157</strain>
    </source>
</reference>
<dbReference type="RefSeq" id="WP_303283049.1">
    <property type="nucleotide sequence ID" value="NZ_BAABCZ010000009.1"/>
</dbReference>
<comment type="caution">
    <text evidence="1">The sequence shown here is derived from an EMBL/GenBank/DDBJ whole genome shotgun (WGS) entry which is preliminary data.</text>
</comment>
<dbReference type="InterPro" id="IPR011990">
    <property type="entry name" value="TPR-like_helical_dom_sf"/>
</dbReference>
<dbReference type="SUPFAM" id="SSF48452">
    <property type="entry name" value="TPR-like"/>
    <property type="match status" value="1"/>
</dbReference>
<name>A0ABT8X3Z6_9FLAO</name>
<protein>
    <submittedName>
        <fullName evidence="1">SusD/RagB family nutrient-binding outer membrane lipoprotein</fullName>
    </submittedName>
</protein>
<sequence length="564" mass="62546">MKNIKFKRYHILMFLIVTVSFFGCSRYLDVDTDTDNPTVAPINQLLPNIEITVALLADWNNFSGEVLGTQTHQGVSRSEQDQYGTKADNITLNNDWNNVYLTLTDLETLISQADTEGATVYKGIGQLLKAYMMSVAVDLWGDVPYSEATLLIEGTVSPVFDSSESVYQAVFDLIDDAKTNLNNPGGLLPAADDFYYAGSTAQWIKFANTFKLKLLNQIRLSTSSLFSQSALDALVAEDNFFATNADDFQFTHTATVSPQDERNQLFQAAYGGAQVDHYISPWFYEILMGMNPNIHTNNKDPRIPYYWANQLTAGQFPRDQSDPVTGDPRADYWDSSTGFFTIRFSSVGPWRDGAVANDATFPGIFPCGGRYDDGLGFARTVASGTGVAPRRILTYDEFLYIEAELMQVGLITGDAGAKLTEAVTASFAKVDQVVAGTGTTQTVPVLSGSTAVTDFITNINAEFTAASADKRLEIIMTQKWVATYGDQMDQYNDYRRTGYPVLADPDGTNEYQLDNGDGFPLLDTDTTLNNPYNRSFFWPDNELNLNVNAPEQKTLATYRVFWDN</sequence>
<proteinExistence type="predicted"/>
<dbReference type="Pfam" id="PF12771">
    <property type="entry name" value="SusD-like_2"/>
    <property type="match status" value="1"/>
</dbReference>